<accession>A0ABY4T706</accession>
<feature type="region of interest" description="Disordered" evidence="1">
    <location>
        <begin position="1"/>
        <end position="20"/>
    </location>
</feature>
<organism evidence="2 3">
    <name type="scientific">Luteibacter flocculans</name>
    <dbReference type="NCBI Taxonomy" id="2780091"/>
    <lineage>
        <taxon>Bacteria</taxon>
        <taxon>Pseudomonadati</taxon>
        <taxon>Pseudomonadota</taxon>
        <taxon>Gammaproteobacteria</taxon>
        <taxon>Lysobacterales</taxon>
        <taxon>Rhodanobacteraceae</taxon>
        <taxon>Luteibacter</taxon>
    </lineage>
</organism>
<sequence length="164" mass="17119">MAQQAINFDPATGDDTSGALRKLDNNVNDHETRIVAVKATADGAAGTAATAGTAANTANTALTATGWSAAVAPQINSIDGVNRSAIYRFIATTPGALPTNQAYGTLITLSYSASDYTQLATSVTNNEMAFRFYRGAGGGWNAWNRVWHSGNTTVDANLFIKKAN</sequence>
<dbReference type="Proteomes" id="UP001056681">
    <property type="component" value="Chromosome"/>
</dbReference>
<name>A0ABY4T706_9GAMM</name>
<evidence type="ECO:0000313" key="3">
    <source>
        <dbReference type="Proteomes" id="UP001056681"/>
    </source>
</evidence>
<evidence type="ECO:0000256" key="1">
    <source>
        <dbReference type="SAM" id="MobiDB-lite"/>
    </source>
</evidence>
<dbReference type="EMBL" id="CP063231">
    <property type="protein sequence ID" value="URL59632.1"/>
    <property type="molecule type" value="Genomic_DNA"/>
</dbReference>
<keyword evidence="3" id="KW-1185">Reference proteome</keyword>
<proteinExistence type="predicted"/>
<reference evidence="2" key="1">
    <citation type="submission" date="2020-10" db="EMBL/GenBank/DDBJ databases">
        <title>Whole-genome sequence of Luteibacter sp. EIF3.</title>
        <authorList>
            <person name="Friedrich I."/>
            <person name="Hertel R."/>
            <person name="Daniel R."/>
        </authorList>
    </citation>
    <scope>NUCLEOTIDE SEQUENCE</scope>
    <source>
        <strain evidence="2">EIF3</strain>
    </source>
</reference>
<dbReference type="RefSeq" id="WP_250340154.1">
    <property type="nucleotide sequence ID" value="NZ_CP063231.1"/>
</dbReference>
<evidence type="ECO:0008006" key="4">
    <source>
        <dbReference type="Google" id="ProtNLM"/>
    </source>
</evidence>
<dbReference type="CDD" id="cd19958">
    <property type="entry name" value="pyocin_knob"/>
    <property type="match status" value="1"/>
</dbReference>
<gene>
    <name evidence="2" type="ORF">IM816_05915</name>
</gene>
<evidence type="ECO:0000313" key="2">
    <source>
        <dbReference type="EMBL" id="URL59632.1"/>
    </source>
</evidence>
<protein>
    <recommendedName>
        <fullName evidence="4">Tail fiber protein</fullName>
    </recommendedName>
</protein>